<reference evidence="1 2" key="1">
    <citation type="submission" date="2023-03" db="EMBL/GenBank/DDBJ databases">
        <title>Speciation in Pyrococcus: adaptation to high temperature as a mechanism.</title>
        <authorList>
            <person name="Gu J."/>
        </authorList>
    </citation>
    <scope>NUCLEOTIDE SEQUENCE [LARGE SCALE GENOMIC DNA]</scope>
    <source>
        <strain evidence="1 2">LMOA34</strain>
    </source>
</reference>
<dbReference type="RefSeq" id="WP_372823208.1">
    <property type="nucleotide sequence ID" value="NZ_JARRIF010000001.1"/>
</dbReference>
<evidence type="ECO:0000313" key="1">
    <source>
        <dbReference type="EMBL" id="MFA4803609.1"/>
    </source>
</evidence>
<accession>A0ABV4T3G5</accession>
<comment type="caution">
    <text evidence="1">The sequence shown here is derived from an EMBL/GenBank/DDBJ whole genome shotgun (WGS) entry which is preliminary data.</text>
</comment>
<dbReference type="Proteomes" id="UP001571980">
    <property type="component" value="Unassembled WGS sequence"/>
</dbReference>
<name>A0ABV4T3G5_9EURY</name>
<dbReference type="EMBL" id="JARRIG010000001">
    <property type="protein sequence ID" value="MFA4803609.1"/>
    <property type="molecule type" value="Genomic_DNA"/>
</dbReference>
<protein>
    <submittedName>
        <fullName evidence="1">Uncharacterized protein</fullName>
    </submittedName>
</protein>
<evidence type="ECO:0000313" key="2">
    <source>
        <dbReference type="Proteomes" id="UP001571980"/>
    </source>
</evidence>
<keyword evidence="2" id="KW-1185">Reference proteome</keyword>
<proteinExistence type="predicted"/>
<sequence length="56" mass="6426">MRLVLDPPAIIGLGEAFEKVCEVFEVYIPRAVFHGLAEVRYCRVGSHELRKLVEIR</sequence>
<organism evidence="1 2">
    <name type="scientific">Pyrococcus kukulkanii</name>
    <dbReference type="NCBI Taxonomy" id="1609559"/>
    <lineage>
        <taxon>Archaea</taxon>
        <taxon>Methanobacteriati</taxon>
        <taxon>Methanobacteriota</taxon>
        <taxon>Thermococci</taxon>
        <taxon>Thermococcales</taxon>
        <taxon>Thermococcaceae</taxon>
        <taxon>Pyrococcus</taxon>
    </lineage>
</organism>
<gene>
    <name evidence="1" type="ORF">P8X34_02425</name>
</gene>